<dbReference type="InterPro" id="IPR008990">
    <property type="entry name" value="Elect_transpt_acc-like_dom_sf"/>
</dbReference>
<dbReference type="Pfam" id="PF21006">
    <property type="entry name" value="NHase_beta_N"/>
    <property type="match status" value="1"/>
</dbReference>
<feature type="domain" description="Nitrile hydratase beta subunit-like N-terminal" evidence="1">
    <location>
        <begin position="14"/>
        <end position="109"/>
    </location>
</feature>
<protein>
    <recommendedName>
        <fullName evidence="1">Nitrile hydratase beta subunit-like N-terminal domain-containing protein</fullName>
    </recommendedName>
</protein>
<keyword evidence="3" id="KW-1185">Reference proteome</keyword>
<dbReference type="InterPro" id="IPR042262">
    <property type="entry name" value="CN_hydtase_beta_C"/>
</dbReference>
<evidence type="ECO:0000259" key="1">
    <source>
        <dbReference type="Pfam" id="PF21006"/>
    </source>
</evidence>
<dbReference type="InterPro" id="IPR023808">
    <property type="entry name" value="Nitrile_Hydratase_acc_put"/>
</dbReference>
<dbReference type="Proteomes" id="UP000008366">
    <property type="component" value="Unassembled WGS sequence"/>
</dbReference>
<evidence type="ECO:0000313" key="3">
    <source>
        <dbReference type="Proteomes" id="UP000008366"/>
    </source>
</evidence>
<name>K6VQ60_9MICO</name>
<dbReference type="AlphaFoldDB" id="K6VQ60"/>
<sequence>MAEVLDANPTLPAPVGRGFAEPWQASVFAITVHLHERGVITWQEWAQALGARLARDVAGSGSEATGYEATGYEATGYFEAWAAALADQLEAQGLVAPGEIAGTQVRWHEAAARTRHGDPIELWVTAQRS</sequence>
<reference evidence="2 3" key="1">
    <citation type="submission" date="2012-08" db="EMBL/GenBank/DDBJ databases">
        <title>Whole genome shotgun sequence of Kineosphaera limosa NBRC 100340.</title>
        <authorList>
            <person name="Yoshida I."/>
            <person name="Isaki S."/>
            <person name="Hosoyama A."/>
            <person name="Tsuchikane K."/>
            <person name="Katsumata H."/>
            <person name="Ando Y."/>
            <person name="Ohji S."/>
            <person name="Hamada M."/>
            <person name="Tamura T."/>
            <person name="Yamazoe A."/>
            <person name="Yamazaki S."/>
            <person name="Fujita N."/>
        </authorList>
    </citation>
    <scope>NUCLEOTIDE SEQUENCE [LARGE SCALE GENOMIC DNA]</scope>
    <source>
        <strain evidence="2 3">NBRC 100340</strain>
    </source>
</reference>
<organism evidence="2 3">
    <name type="scientific">Kineosphaera limosa NBRC 100340</name>
    <dbReference type="NCBI Taxonomy" id="1184609"/>
    <lineage>
        <taxon>Bacteria</taxon>
        <taxon>Bacillati</taxon>
        <taxon>Actinomycetota</taxon>
        <taxon>Actinomycetes</taxon>
        <taxon>Micrococcales</taxon>
        <taxon>Dermatophilaceae</taxon>
        <taxon>Kineosphaera</taxon>
    </lineage>
</organism>
<comment type="caution">
    <text evidence="2">The sequence shown here is derived from an EMBL/GenBank/DDBJ whole genome shotgun (WGS) entry which is preliminary data.</text>
</comment>
<evidence type="ECO:0000313" key="2">
    <source>
        <dbReference type="EMBL" id="GAB98318.1"/>
    </source>
</evidence>
<accession>K6VQ60</accession>
<dbReference type="EMBL" id="BAHD01000126">
    <property type="protein sequence ID" value="GAB98318.1"/>
    <property type="molecule type" value="Genomic_DNA"/>
</dbReference>
<dbReference type="STRING" id="1184609.KILIM_126_00060"/>
<dbReference type="Gene3D" id="1.10.472.20">
    <property type="entry name" value="Nitrile hydratase, beta subunit"/>
    <property type="match status" value="1"/>
</dbReference>
<dbReference type="SUPFAM" id="SSF50090">
    <property type="entry name" value="Electron transport accessory proteins"/>
    <property type="match status" value="1"/>
</dbReference>
<dbReference type="eggNOG" id="ENOG5032YC0">
    <property type="taxonomic scope" value="Bacteria"/>
</dbReference>
<dbReference type="NCBIfam" id="TIGR03889">
    <property type="entry name" value="nitrile_acc"/>
    <property type="match status" value="1"/>
</dbReference>
<proteinExistence type="predicted"/>
<gene>
    <name evidence="2" type="ORF">KILIM_126_00060</name>
</gene>
<dbReference type="InterPro" id="IPR049054">
    <property type="entry name" value="CN_hydtase_beta-like_N"/>
</dbReference>